<feature type="non-terminal residue" evidence="11">
    <location>
        <position position="688"/>
    </location>
</feature>
<keyword evidence="8" id="KW-0539">Nucleus</keyword>
<evidence type="ECO:0000313" key="12">
    <source>
        <dbReference type="Proteomes" id="UP000542689"/>
    </source>
</evidence>
<feature type="non-terminal residue" evidence="11">
    <location>
        <position position="1"/>
    </location>
</feature>
<feature type="region of interest" description="Disordered" evidence="9">
    <location>
        <begin position="179"/>
        <end position="214"/>
    </location>
</feature>
<feature type="compositionally biased region" description="Basic and acidic residues" evidence="9">
    <location>
        <begin position="1"/>
        <end position="19"/>
    </location>
</feature>
<dbReference type="InterPro" id="IPR043404">
    <property type="entry name" value="ATAXIN1-like"/>
</dbReference>
<feature type="compositionally biased region" description="Gly residues" evidence="9">
    <location>
        <begin position="30"/>
        <end position="39"/>
    </location>
</feature>
<keyword evidence="3" id="KW-0678">Repressor</keyword>
<dbReference type="SUPFAM" id="SSF102031">
    <property type="entry name" value="AXH domain"/>
    <property type="match status" value="1"/>
</dbReference>
<evidence type="ECO:0000259" key="10">
    <source>
        <dbReference type="PROSITE" id="PS51148"/>
    </source>
</evidence>
<evidence type="ECO:0000256" key="7">
    <source>
        <dbReference type="ARBA" id="ARBA00023163"/>
    </source>
</evidence>
<dbReference type="EMBL" id="VZRS01009892">
    <property type="protein sequence ID" value="NWW64086.1"/>
    <property type="molecule type" value="Genomic_DNA"/>
</dbReference>
<feature type="region of interest" description="Disordered" evidence="9">
    <location>
        <begin position="603"/>
        <end position="645"/>
    </location>
</feature>
<evidence type="ECO:0000256" key="6">
    <source>
        <dbReference type="ARBA" id="ARBA00023125"/>
    </source>
</evidence>
<organism evidence="11 12">
    <name type="scientific">Ifrita kowaldi</name>
    <name type="common">blue-capped ifrita</name>
    <dbReference type="NCBI Taxonomy" id="461245"/>
    <lineage>
        <taxon>Eukaryota</taxon>
        <taxon>Metazoa</taxon>
        <taxon>Chordata</taxon>
        <taxon>Craniata</taxon>
        <taxon>Vertebrata</taxon>
        <taxon>Euteleostomi</taxon>
        <taxon>Archelosauria</taxon>
        <taxon>Archosauria</taxon>
        <taxon>Dinosauria</taxon>
        <taxon>Saurischia</taxon>
        <taxon>Theropoda</taxon>
        <taxon>Coelurosauria</taxon>
        <taxon>Aves</taxon>
        <taxon>Neognathae</taxon>
        <taxon>Neoaves</taxon>
        <taxon>Telluraves</taxon>
        <taxon>Australaves</taxon>
        <taxon>Passeriformes</taxon>
        <taxon>Corvoidea</taxon>
        <taxon>Cinclosomatidae</taxon>
        <taxon>Ifrita</taxon>
    </lineage>
</organism>
<feature type="compositionally biased region" description="Polar residues" evidence="9">
    <location>
        <begin position="182"/>
        <end position="203"/>
    </location>
</feature>
<dbReference type="Pfam" id="PF08517">
    <property type="entry name" value="AXH"/>
    <property type="match status" value="1"/>
</dbReference>
<keyword evidence="5" id="KW-0805">Transcription regulation</keyword>
<dbReference type="GO" id="GO:0005634">
    <property type="term" value="C:nucleus"/>
    <property type="evidence" value="ECO:0007669"/>
    <property type="project" value="UniProtKB-SubCell"/>
</dbReference>
<name>A0A7K6PRK6_9CORV</name>
<evidence type="ECO:0000256" key="9">
    <source>
        <dbReference type="SAM" id="MobiDB-lite"/>
    </source>
</evidence>
<evidence type="ECO:0000256" key="5">
    <source>
        <dbReference type="ARBA" id="ARBA00023015"/>
    </source>
</evidence>
<dbReference type="InterPro" id="IPR020997">
    <property type="entry name" value="Ataxin-1_N"/>
</dbReference>
<protein>
    <submittedName>
        <fullName evidence="11">ATX1L protein</fullName>
    </submittedName>
</protein>
<keyword evidence="12" id="KW-1185">Reference proteome</keyword>
<comment type="similarity">
    <text evidence="2">Belongs to the ATXN1 family.</text>
</comment>
<dbReference type="PANTHER" id="PTHR13392">
    <property type="entry name" value="ATAXIN 1"/>
    <property type="match status" value="1"/>
</dbReference>
<feature type="compositionally biased region" description="Basic and acidic residues" evidence="9">
    <location>
        <begin position="612"/>
        <end position="626"/>
    </location>
</feature>
<evidence type="ECO:0000256" key="2">
    <source>
        <dbReference type="ARBA" id="ARBA00007348"/>
    </source>
</evidence>
<feature type="compositionally biased region" description="Polar residues" evidence="9">
    <location>
        <begin position="246"/>
        <end position="256"/>
    </location>
</feature>
<keyword evidence="7" id="KW-0804">Transcription</keyword>
<dbReference type="GO" id="GO:0006355">
    <property type="term" value="P:regulation of DNA-templated transcription"/>
    <property type="evidence" value="ECO:0007669"/>
    <property type="project" value="InterPro"/>
</dbReference>
<dbReference type="InterPro" id="IPR036096">
    <property type="entry name" value="Ataxin_AXH_dom_sf"/>
</dbReference>
<dbReference type="Pfam" id="PF12547">
    <property type="entry name" value="ATXN-1_C"/>
    <property type="match status" value="1"/>
</dbReference>
<comment type="caution">
    <text evidence="11">The sequence shown here is derived from an EMBL/GenBank/DDBJ whole genome shotgun (WGS) entry which is preliminary data.</text>
</comment>
<feature type="region of interest" description="Disordered" evidence="9">
    <location>
        <begin position="363"/>
        <end position="394"/>
    </location>
</feature>
<dbReference type="Gene3D" id="2.170.16.10">
    <property type="entry name" value="Hedgehog/Intein (Hint) domain"/>
    <property type="match status" value="1"/>
</dbReference>
<evidence type="ECO:0000256" key="1">
    <source>
        <dbReference type="ARBA" id="ARBA00004123"/>
    </source>
</evidence>
<reference evidence="11 12" key="1">
    <citation type="submission" date="2019-09" db="EMBL/GenBank/DDBJ databases">
        <title>Bird 10,000 Genomes (B10K) Project - Family phase.</title>
        <authorList>
            <person name="Zhang G."/>
        </authorList>
    </citation>
    <scope>NUCLEOTIDE SEQUENCE [LARGE SCALE GENOMIC DNA]</scope>
    <source>
        <strain evidence="11">B10K-DU-029-41</strain>
        <tissue evidence="11">Liver</tissue>
    </source>
</reference>
<dbReference type="Proteomes" id="UP000542689">
    <property type="component" value="Unassembled WGS sequence"/>
</dbReference>
<keyword evidence="6" id="KW-0238">DNA-binding</keyword>
<keyword evidence="4" id="KW-0597">Phosphoprotein</keyword>
<dbReference type="PANTHER" id="PTHR13392:SF6">
    <property type="entry name" value="ATAXIN-1-LIKE"/>
    <property type="match status" value="1"/>
</dbReference>
<dbReference type="AlphaFoldDB" id="A0A7K6PRK6"/>
<evidence type="ECO:0000313" key="11">
    <source>
        <dbReference type="EMBL" id="NWW64086.1"/>
    </source>
</evidence>
<sequence length="688" mass="72734">MRAGHERSQECLPPKKRELAAANTGTEAGRPGGAQGSGEGPEWARTAGPAPAAPRYDPGEAPEAVAGLTVDQYGMLYKVAAPPATFSPTGLHPVVNVSPLPPAFNVTSPIIQHPGLSFPSIHYAQIPSASLQLIGSHYTVPYAVPPAFLPSPLLSPSANLTAPHVPHFVPYASLFTEEAAPSPQTTSPTHSFNKSTSAASPGQMQPHAAPQPLDMAPGRIPVYYQMSRLPPGYSAYEAPVAGGSPESPQQDSQLSSEVAAANGGQRPLQQSVARRPSEAVDSASSAAEDCLPPGAAAGCMGDGQFLPGYQMLGREISVPTHRSTPDADLEVQRVVGVLASQDYHVLAAQRKDDPSPLNLCHNIPDGPGGMPRNTTDRAAAGNSQSRSPCGMSPEETVRQRQLTKGMVVANGKPVLVPVGSEPVRSSTSEALVRESPDAQARGNVLEKELAQLQPPSSSQLPSHFMKGAIIQLATGELKRVEDLQTQDFVRSAEVSGGLKIDSSTVVDIQESQWPGLVTLHFVVGEQQSKVSIDVPPEHPFFVYGQGWSSCSPGRTAQLFALPCHRLQVGDVCISISLQSMNGNSASQANSPLTDQLVSARERLERTAQGPREPSDRAAERKSHTDRANMAQSSHAESSRPEAGSLYGLAPGFQRYSVQAEEPRPSLLRPSFIPQEVKLSIEGRSNAGK</sequence>
<dbReference type="InterPro" id="IPR003652">
    <property type="entry name" value="Ataxin_AXH_dom"/>
</dbReference>
<dbReference type="GO" id="GO:0003677">
    <property type="term" value="F:DNA binding"/>
    <property type="evidence" value="ECO:0007669"/>
    <property type="project" value="UniProtKB-KW"/>
</dbReference>
<feature type="region of interest" description="Disordered" evidence="9">
    <location>
        <begin position="1"/>
        <end position="60"/>
    </location>
</feature>
<feature type="domain" description="AXH" evidence="10">
    <location>
        <begin position="452"/>
        <end position="583"/>
    </location>
</feature>
<gene>
    <name evidence="11" type="primary">Atxn1l</name>
    <name evidence="11" type="ORF">IFRKOW_R14639</name>
</gene>
<evidence type="ECO:0000256" key="8">
    <source>
        <dbReference type="ARBA" id="ARBA00023242"/>
    </source>
</evidence>
<evidence type="ECO:0000256" key="4">
    <source>
        <dbReference type="ARBA" id="ARBA00022553"/>
    </source>
</evidence>
<evidence type="ECO:0000256" key="3">
    <source>
        <dbReference type="ARBA" id="ARBA00022491"/>
    </source>
</evidence>
<accession>A0A7K6PRK6</accession>
<feature type="region of interest" description="Disordered" evidence="9">
    <location>
        <begin position="235"/>
        <end position="287"/>
    </location>
</feature>
<comment type="subcellular location">
    <subcellularLocation>
        <location evidence="1">Nucleus</location>
    </subcellularLocation>
</comment>
<dbReference type="GO" id="GO:0003723">
    <property type="term" value="F:RNA binding"/>
    <property type="evidence" value="ECO:0007669"/>
    <property type="project" value="InterPro"/>
</dbReference>
<proteinExistence type="inferred from homology"/>
<dbReference type="SMART" id="SM00536">
    <property type="entry name" value="AXH"/>
    <property type="match status" value="1"/>
</dbReference>
<dbReference type="PROSITE" id="PS51148">
    <property type="entry name" value="AXH"/>
    <property type="match status" value="1"/>
</dbReference>